<reference evidence="1 2" key="1">
    <citation type="journal article" date="2013" name="Curr. Biol.">
        <title>The Genome of the Foraminiferan Reticulomyxa filosa.</title>
        <authorList>
            <person name="Glockner G."/>
            <person name="Hulsmann N."/>
            <person name="Schleicher M."/>
            <person name="Noegel A.A."/>
            <person name="Eichinger L."/>
            <person name="Gallinger C."/>
            <person name="Pawlowski J."/>
            <person name="Sierra R."/>
            <person name="Euteneuer U."/>
            <person name="Pillet L."/>
            <person name="Moustafa A."/>
            <person name="Platzer M."/>
            <person name="Groth M."/>
            <person name="Szafranski K."/>
            <person name="Schliwa M."/>
        </authorList>
    </citation>
    <scope>NUCLEOTIDE SEQUENCE [LARGE SCALE GENOMIC DNA]</scope>
</reference>
<protein>
    <submittedName>
        <fullName evidence="1">Uncharacterized protein</fullName>
    </submittedName>
</protein>
<dbReference type="AlphaFoldDB" id="X6L8S6"/>
<dbReference type="Proteomes" id="UP000023152">
    <property type="component" value="Unassembled WGS sequence"/>
</dbReference>
<accession>X6L8S6</accession>
<sequence>DKLSHYHQQYLNIFYNELYPLVKDKPISIDERNIERLLRSYVLLHKNNWMNAIQDIERILYQESNFIHSLDYWTTSTFDKRQISLDFSLMPTETTNFMLRYLMTLKRDELEHKFKNGPIKILCGKGQYSKKVKEG</sequence>
<evidence type="ECO:0000313" key="2">
    <source>
        <dbReference type="Proteomes" id="UP000023152"/>
    </source>
</evidence>
<name>X6L8S6_RETFI</name>
<dbReference type="EMBL" id="ASPP01048410">
    <property type="protein sequence ID" value="ETN97863.1"/>
    <property type="molecule type" value="Genomic_DNA"/>
</dbReference>
<feature type="non-terminal residue" evidence="1">
    <location>
        <position position="135"/>
    </location>
</feature>
<feature type="non-terminal residue" evidence="1">
    <location>
        <position position="1"/>
    </location>
</feature>
<organism evidence="1 2">
    <name type="scientific">Reticulomyxa filosa</name>
    <dbReference type="NCBI Taxonomy" id="46433"/>
    <lineage>
        <taxon>Eukaryota</taxon>
        <taxon>Sar</taxon>
        <taxon>Rhizaria</taxon>
        <taxon>Retaria</taxon>
        <taxon>Foraminifera</taxon>
        <taxon>Monothalamids</taxon>
        <taxon>Reticulomyxidae</taxon>
        <taxon>Reticulomyxa</taxon>
    </lineage>
</organism>
<evidence type="ECO:0000313" key="1">
    <source>
        <dbReference type="EMBL" id="ETN97863.1"/>
    </source>
</evidence>
<proteinExistence type="predicted"/>
<keyword evidence="2" id="KW-1185">Reference proteome</keyword>
<comment type="caution">
    <text evidence="1">The sequence shown here is derived from an EMBL/GenBank/DDBJ whole genome shotgun (WGS) entry which is preliminary data.</text>
</comment>
<gene>
    <name evidence="1" type="ORF">RFI_39663</name>
</gene>